<dbReference type="SUPFAM" id="SSF55486">
    <property type="entry name" value="Metalloproteases ('zincins'), catalytic domain"/>
    <property type="match status" value="1"/>
</dbReference>
<dbReference type="HAMAP" id="MF_00009">
    <property type="entry name" value="Endoribonucl_YbeY"/>
    <property type="match status" value="1"/>
</dbReference>
<dbReference type="InterPro" id="IPR023091">
    <property type="entry name" value="MetalPrtase_cat_dom_sf_prd"/>
</dbReference>
<dbReference type="PROSITE" id="PS01306">
    <property type="entry name" value="UPF0054"/>
    <property type="match status" value="1"/>
</dbReference>
<feature type="binding site" evidence="9">
    <location>
        <position position="143"/>
    </location>
    <ligand>
        <name>Zn(2+)</name>
        <dbReference type="ChEBI" id="CHEBI:29105"/>
        <note>catalytic</note>
    </ligand>
</feature>
<dbReference type="EC" id="3.1.-.-" evidence="9"/>
<sequence length="173" mass="19529">MASSLKSPVAVDVNLQDVFFEQSSTACPISPDTWTNWFQTWLEIMRPELPEADTYELSLRLTTDAEIQTLNAQYRQQDRPTDVLAFASLEVNFPKLPAEFSELEPLYLGDIIISIETAERQAQQQGHSLSVELAWLASHGFLHLLGWDHPDEDSLANMLSQQQTLLKIIGILS</sequence>
<dbReference type="GO" id="GO:0005737">
    <property type="term" value="C:cytoplasm"/>
    <property type="evidence" value="ECO:0007669"/>
    <property type="project" value="UniProtKB-SubCell"/>
</dbReference>
<evidence type="ECO:0000256" key="5">
    <source>
        <dbReference type="ARBA" id="ARBA00022723"/>
    </source>
</evidence>
<dbReference type="EMBL" id="MRCB01000016">
    <property type="protein sequence ID" value="OKH22037.1"/>
    <property type="molecule type" value="Genomic_DNA"/>
</dbReference>
<protein>
    <recommendedName>
        <fullName evidence="9">Endoribonuclease YbeY</fullName>
        <ecNumber evidence="9">3.1.-.-</ecNumber>
    </recommendedName>
</protein>
<keyword evidence="2 9" id="KW-0690">Ribosome biogenesis</keyword>
<evidence type="ECO:0000313" key="11">
    <source>
        <dbReference type="Proteomes" id="UP000186868"/>
    </source>
</evidence>
<name>A0A1U7HEL6_9CYAN</name>
<evidence type="ECO:0000256" key="2">
    <source>
        <dbReference type="ARBA" id="ARBA00022517"/>
    </source>
</evidence>
<evidence type="ECO:0000313" key="10">
    <source>
        <dbReference type="EMBL" id="OKH22037.1"/>
    </source>
</evidence>
<evidence type="ECO:0000256" key="8">
    <source>
        <dbReference type="ARBA" id="ARBA00022833"/>
    </source>
</evidence>
<evidence type="ECO:0000256" key="3">
    <source>
        <dbReference type="ARBA" id="ARBA00022552"/>
    </source>
</evidence>
<comment type="function">
    <text evidence="9">Single strand-specific metallo-endoribonuclease involved in late-stage 70S ribosome quality control and in maturation of the 3' terminus of the 16S rRNA.</text>
</comment>
<dbReference type="AlphaFoldDB" id="A0A1U7HEL6"/>
<dbReference type="RefSeq" id="WP_073600172.1">
    <property type="nucleotide sequence ID" value="NZ_MRCB01000016.1"/>
</dbReference>
<dbReference type="PANTHER" id="PTHR46986">
    <property type="entry name" value="ENDORIBONUCLEASE YBEY, CHLOROPLASTIC"/>
    <property type="match status" value="1"/>
</dbReference>
<dbReference type="Proteomes" id="UP000186868">
    <property type="component" value="Unassembled WGS sequence"/>
</dbReference>
<evidence type="ECO:0000256" key="4">
    <source>
        <dbReference type="ARBA" id="ARBA00022722"/>
    </source>
</evidence>
<dbReference type="InterPro" id="IPR020549">
    <property type="entry name" value="YbeY_CS"/>
</dbReference>
<evidence type="ECO:0000256" key="9">
    <source>
        <dbReference type="HAMAP-Rule" id="MF_00009"/>
    </source>
</evidence>
<keyword evidence="6 9" id="KW-0255">Endonuclease</keyword>
<dbReference type="STRING" id="1921803.NIES593_13975"/>
<reference evidence="10 11" key="1">
    <citation type="submission" date="2016-11" db="EMBL/GenBank/DDBJ databases">
        <title>Draft Genome Sequences of Nine Cyanobacterial Strains from Diverse Habitats.</title>
        <authorList>
            <person name="Zhu T."/>
            <person name="Hou S."/>
            <person name="Lu X."/>
            <person name="Hess W.R."/>
        </authorList>
    </citation>
    <scope>NUCLEOTIDE SEQUENCE [LARGE SCALE GENOMIC DNA]</scope>
    <source>
        <strain evidence="10 11">NIES-593</strain>
    </source>
</reference>
<comment type="cofactor">
    <cofactor evidence="9">
        <name>Zn(2+)</name>
        <dbReference type="ChEBI" id="CHEBI:29105"/>
    </cofactor>
    <text evidence="9">Binds 1 zinc ion.</text>
</comment>
<dbReference type="GO" id="GO:0004521">
    <property type="term" value="F:RNA endonuclease activity"/>
    <property type="evidence" value="ECO:0007669"/>
    <property type="project" value="UniProtKB-UniRule"/>
</dbReference>
<feature type="binding site" evidence="9">
    <location>
        <position position="139"/>
    </location>
    <ligand>
        <name>Zn(2+)</name>
        <dbReference type="ChEBI" id="CHEBI:29105"/>
        <note>catalytic</note>
    </ligand>
</feature>
<evidence type="ECO:0000256" key="1">
    <source>
        <dbReference type="ARBA" id="ARBA00010875"/>
    </source>
</evidence>
<dbReference type="GO" id="GO:0006364">
    <property type="term" value="P:rRNA processing"/>
    <property type="evidence" value="ECO:0007669"/>
    <property type="project" value="UniProtKB-UniRule"/>
</dbReference>
<evidence type="ECO:0000256" key="6">
    <source>
        <dbReference type="ARBA" id="ARBA00022759"/>
    </source>
</evidence>
<proteinExistence type="inferred from homology"/>
<comment type="similarity">
    <text evidence="1 9">Belongs to the endoribonuclease YbeY family.</text>
</comment>
<comment type="caution">
    <text evidence="10">The sequence shown here is derived from an EMBL/GenBank/DDBJ whole genome shotgun (WGS) entry which is preliminary data.</text>
</comment>
<comment type="subcellular location">
    <subcellularLocation>
        <location evidence="9">Cytoplasm</location>
    </subcellularLocation>
</comment>
<dbReference type="PANTHER" id="PTHR46986:SF1">
    <property type="entry name" value="ENDORIBONUCLEASE YBEY, CHLOROPLASTIC"/>
    <property type="match status" value="1"/>
</dbReference>
<dbReference type="Gene3D" id="3.40.390.30">
    <property type="entry name" value="Metalloproteases ('zincins'), catalytic domain"/>
    <property type="match status" value="1"/>
</dbReference>
<keyword evidence="4 9" id="KW-0540">Nuclease</keyword>
<keyword evidence="7 9" id="KW-0378">Hydrolase</keyword>
<dbReference type="GO" id="GO:0004222">
    <property type="term" value="F:metalloendopeptidase activity"/>
    <property type="evidence" value="ECO:0007669"/>
    <property type="project" value="InterPro"/>
</dbReference>
<gene>
    <name evidence="9" type="primary">ybeY</name>
    <name evidence="10" type="ORF">NIES593_13975</name>
</gene>
<evidence type="ECO:0000256" key="7">
    <source>
        <dbReference type="ARBA" id="ARBA00022801"/>
    </source>
</evidence>
<keyword evidence="11" id="KW-1185">Reference proteome</keyword>
<keyword evidence="5 9" id="KW-0479">Metal-binding</keyword>
<dbReference type="InterPro" id="IPR002036">
    <property type="entry name" value="YbeY"/>
</dbReference>
<organism evidence="10 11">
    <name type="scientific">Hydrococcus rivularis NIES-593</name>
    <dbReference type="NCBI Taxonomy" id="1921803"/>
    <lineage>
        <taxon>Bacteria</taxon>
        <taxon>Bacillati</taxon>
        <taxon>Cyanobacteriota</taxon>
        <taxon>Cyanophyceae</taxon>
        <taxon>Pleurocapsales</taxon>
        <taxon>Hydrococcaceae</taxon>
        <taxon>Hydrococcus</taxon>
    </lineage>
</organism>
<dbReference type="Pfam" id="PF02130">
    <property type="entry name" value="YbeY"/>
    <property type="match status" value="1"/>
</dbReference>
<keyword evidence="8 9" id="KW-0862">Zinc</keyword>
<dbReference type="OrthoDB" id="9807740at2"/>
<keyword evidence="3 9" id="KW-0698">rRNA processing</keyword>
<dbReference type="GO" id="GO:0008270">
    <property type="term" value="F:zinc ion binding"/>
    <property type="evidence" value="ECO:0007669"/>
    <property type="project" value="UniProtKB-UniRule"/>
</dbReference>
<feature type="binding site" evidence="9">
    <location>
        <position position="149"/>
    </location>
    <ligand>
        <name>Zn(2+)</name>
        <dbReference type="ChEBI" id="CHEBI:29105"/>
        <note>catalytic</note>
    </ligand>
</feature>
<dbReference type="NCBIfam" id="TIGR00043">
    <property type="entry name" value="rRNA maturation RNase YbeY"/>
    <property type="match status" value="1"/>
</dbReference>
<accession>A0A1U7HEL6</accession>
<keyword evidence="9" id="KW-0963">Cytoplasm</keyword>